<name>A0A918KAA1_9PROT</name>
<proteinExistence type="predicted"/>
<gene>
    <name evidence="1" type="ORF">GCM10011309_01730</name>
</gene>
<organism evidence="1 2">
    <name type="scientific">Litorimonas cladophorae</name>
    <dbReference type="NCBI Taxonomy" id="1220491"/>
    <lineage>
        <taxon>Bacteria</taxon>
        <taxon>Pseudomonadati</taxon>
        <taxon>Pseudomonadota</taxon>
        <taxon>Alphaproteobacteria</taxon>
        <taxon>Maricaulales</taxon>
        <taxon>Robiginitomaculaceae</taxon>
    </lineage>
</organism>
<dbReference type="EMBL" id="BMYV01000001">
    <property type="protein sequence ID" value="GGX56562.1"/>
    <property type="molecule type" value="Genomic_DNA"/>
</dbReference>
<evidence type="ECO:0000313" key="1">
    <source>
        <dbReference type="EMBL" id="GGX56562.1"/>
    </source>
</evidence>
<comment type="caution">
    <text evidence="1">The sequence shown here is derived from an EMBL/GenBank/DDBJ whole genome shotgun (WGS) entry which is preliminary data.</text>
</comment>
<dbReference type="AlphaFoldDB" id="A0A918KAA1"/>
<dbReference type="Proteomes" id="UP000600865">
    <property type="component" value="Unassembled WGS sequence"/>
</dbReference>
<protein>
    <submittedName>
        <fullName evidence="1">Uncharacterized protein</fullName>
    </submittedName>
</protein>
<evidence type="ECO:0000313" key="2">
    <source>
        <dbReference type="Proteomes" id="UP000600865"/>
    </source>
</evidence>
<sequence length="157" mass="17479">MRVFFRCVFWGLFPAFMALYSVPYVAQSLGVNDLTPESETTVLFVYEIFTQDTRALESEILAAFQKRKITLKARNFGGMTPTTILRRSNVGSEIGVYISHYGVHGSSVGAMKIGCHPAKRFYKDSCPYADIRHAALSLNALDAVVLVEERSGSSHFD</sequence>
<reference evidence="1 2" key="1">
    <citation type="journal article" date="2014" name="Int. J. Syst. Evol. Microbiol.">
        <title>Complete genome sequence of Corynebacterium casei LMG S-19264T (=DSM 44701T), isolated from a smear-ripened cheese.</title>
        <authorList>
            <consortium name="US DOE Joint Genome Institute (JGI-PGF)"/>
            <person name="Walter F."/>
            <person name="Albersmeier A."/>
            <person name="Kalinowski J."/>
            <person name="Ruckert C."/>
        </authorList>
    </citation>
    <scope>NUCLEOTIDE SEQUENCE [LARGE SCALE GENOMIC DNA]</scope>
    <source>
        <strain evidence="1 2">KCTC 23968</strain>
    </source>
</reference>
<accession>A0A918KAA1</accession>
<keyword evidence="2" id="KW-1185">Reference proteome</keyword>